<feature type="region of interest" description="Disordered" evidence="1">
    <location>
        <begin position="97"/>
        <end position="164"/>
    </location>
</feature>
<feature type="compositionally biased region" description="Polar residues" evidence="1">
    <location>
        <begin position="126"/>
        <end position="141"/>
    </location>
</feature>
<sequence>MHISTPPTPLDDGGPDVSQRFTLRNALGTGHQSAVLLCGVPATPDRLRTWRTLRGELWSLGAFVVRGALVTVTRPHGHVGLAEPPHKEDTVAQWLTPKRKRKCRTGLGTKPTPDQVEEERSRALLETTQLPSNPFATLQESPDSDPERRDHSDSRALTRGHHPLRDQLMTFENTCSCFSSKFAGVSEAGSARHLVSAEARKAARGRGCLAGDPEGCREASLARTARGNAALRGGGASGPEQPPGTESRPAPLPLQRGRGHHHPGAKNRQCPDLRGVKEEIDAV</sequence>
<feature type="compositionally biased region" description="Basic and acidic residues" evidence="1">
    <location>
        <begin position="145"/>
        <end position="156"/>
    </location>
</feature>
<evidence type="ECO:0000313" key="2">
    <source>
        <dbReference type="EMBL" id="KAJ1149910.1"/>
    </source>
</evidence>
<dbReference type="AlphaFoldDB" id="A0AAV7RCP7"/>
<name>A0AAV7RCP7_PLEWA</name>
<feature type="compositionally biased region" description="Basic and acidic residues" evidence="1">
    <location>
        <begin position="269"/>
        <end position="283"/>
    </location>
</feature>
<dbReference type="EMBL" id="JANPWB010000009">
    <property type="protein sequence ID" value="KAJ1149910.1"/>
    <property type="molecule type" value="Genomic_DNA"/>
</dbReference>
<evidence type="ECO:0000256" key="1">
    <source>
        <dbReference type="SAM" id="MobiDB-lite"/>
    </source>
</evidence>
<proteinExistence type="predicted"/>
<protein>
    <submittedName>
        <fullName evidence="2">Uncharacterized protein</fullName>
    </submittedName>
</protein>
<comment type="caution">
    <text evidence="2">The sequence shown here is derived from an EMBL/GenBank/DDBJ whole genome shotgun (WGS) entry which is preliminary data.</text>
</comment>
<feature type="region of interest" description="Disordered" evidence="1">
    <location>
        <begin position="229"/>
        <end position="283"/>
    </location>
</feature>
<reference evidence="2" key="1">
    <citation type="journal article" date="2022" name="bioRxiv">
        <title>Sequencing and chromosome-scale assembly of the giantPleurodeles waltlgenome.</title>
        <authorList>
            <person name="Brown T."/>
            <person name="Elewa A."/>
            <person name="Iarovenko S."/>
            <person name="Subramanian E."/>
            <person name="Araus A.J."/>
            <person name="Petzold A."/>
            <person name="Susuki M."/>
            <person name="Suzuki K.-i.T."/>
            <person name="Hayashi T."/>
            <person name="Toyoda A."/>
            <person name="Oliveira C."/>
            <person name="Osipova E."/>
            <person name="Leigh N.D."/>
            <person name="Simon A."/>
            <person name="Yun M.H."/>
        </authorList>
    </citation>
    <scope>NUCLEOTIDE SEQUENCE</scope>
    <source>
        <strain evidence="2">20211129_DDA</strain>
        <tissue evidence="2">Liver</tissue>
    </source>
</reference>
<accession>A0AAV7RCP7</accession>
<keyword evidence="3" id="KW-1185">Reference proteome</keyword>
<organism evidence="2 3">
    <name type="scientific">Pleurodeles waltl</name>
    <name type="common">Iberian ribbed newt</name>
    <dbReference type="NCBI Taxonomy" id="8319"/>
    <lineage>
        <taxon>Eukaryota</taxon>
        <taxon>Metazoa</taxon>
        <taxon>Chordata</taxon>
        <taxon>Craniata</taxon>
        <taxon>Vertebrata</taxon>
        <taxon>Euteleostomi</taxon>
        <taxon>Amphibia</taxon>
        <taxon>Batrachia</taxon>
        <taxon>Caudata</taxon>
        <taxon>Salamandroidea</taxon>
        <taxon>Salamandridae</taxon>
        <taxon>Pleurodelinae</taxon>
        <taxon>Pleurodeles</taxon>
    </lineage>
</organism>
<evidence type="ECO:0000313" key="3">
    <source>
        <dbReference type="Proteomes" id="UP001066276"/>
    </source>
</evidence>
<gene>
    <name evidence="2" type="ORF">NDU88_002709</name>
</gene>
<dbReference type="Proteomes" id="UP001066276">
    <property type="component" value="Chromosome 5"/>
</dbReference>